<evidence type="ECO:0000313" key="2">
    <source>
        <dbReference type="Proteomes" id="UP000054874"/>
    </source>
</evidence>
<dbReference type="Proteomes" id="UP000054874">
    <property type="component" value="Unassembled WGS sequence"/>
</dbReference>
<comment type="caution">
    <text evidence="1">The sequence shown here is derived from an EMBL/GenBank/DDBJ whole genome shotgun (WGS) entry which is preliminary data.</text>
</comment>
<evidence type="ECO:0000313" key="1">
    <source>
        <dbReference type="EMBL" id="KSV58249.1"/>
    </source>
</evidence>
<proteinExistence type="predicted"/>
<dbReference type="STRING" id="290052.ASU35_13380"/>
<organism evidence="1 2">
    <name type="scientific">Acetivibrio ethanolgignens</name>
    <dbReference type="NCBI Taxonomy" id="290052"/>
    <lineage>
        <taxon>Bacteria</taxon>
        <taxon>Bacillati</taxon>
        <taxon>Bacillota</taxon>
        <taxon>Clostridia</taxon>
        <taxon>Eubacteriales</taxon>
        <taxon>Oscillospiraceae</taxon>
        <taxon>Acetivibrio</taxon>
    </lineage>
</organism>
<name>A0A0V8QDW1_9FIRM</name>
<dbReference type="AlphaFoldDB" id="A0A0V8QDW1"/>
<keyword evidence="2" id="KW-1185">Reference proteome</keyword>
<reference evidence="1 2" key="1">
    <citation type="submission" date="2015-11" db="EMBL/GenBank/DDBJ databases">
        <title>Butyribacter intestini gen. nov., sp. nov., a butyric acid-producing bacterium of the family Lachnospiraceae isolated from the human faeces.</title>
        <authorList>
            <person name="Zou Y."/>
            <person name="Xue W."/>
            <person name="Luo G."/>
            <person name="Lv M."/>
        </authorList>
    </citation>
    <scope>NUCLEOTIDE SEQUENCE [LARGE SCALE GENOMIC DNA]</scope>
    <source>
        <strain evidence="1 2">ACET-33324</strain>
    </source>
</reference>
<sequence>MFRIVAFVADDSNKFDSVSGILATLNRDRIEKVVYLPKSILEPLAKQGLISVIGWDWEKSCYKLEPQSQFMMYASRTAKDKVANATTLDDLMKCVRTVSSKQLEGFLDYKALITLDNGNLCIFKQDTIL</sequence>
<dbReference type="EMBL" id="LNAM01000178">
    <property type="protein sequence ID" value="KSV58249.1"/>
    <property type="molecule type" value="Genomic_DNA"/>
</dbReference>
<dbReference type="RefSeq" id="WP_058353486.1">
    <property type="nucleotide sequence ID" value="NZ_CABMMD010000178.1"/>
</dbReference>
<protein>
    <submittedName>
        <fullName evidence="1">Uncharacterized protein</fullName>
    </submittedName>
</protein>
<gene>
    <name evidence="1" type="ORF">ASU35_13380</name>
</gene>
<accession>A0A0V8QDW1</accession>